<feature type="region of interest" description="Disordered" evidence="8">
    <location>
        <begin position="80"/>
        <end position="114"/>
    </location>
</feature>
<evidence type="ECO:0000256" key="1">
    <source>
        <dbReference type="ARBA" id="ARBA00004123"/>
    </source>
</evidence>
<accession>A0A9P4YEI1</accession>
<dbReference type="InterPro" id="IPR046341">
    <property type="entry name" value="SET_dom_sf"/>
</dbReference>
<evidence type="ECO:0000259" key="9">
    <source>
        <dbReference type="PROSITE" id="PS50280"/>
    </source>
</evidence>
<sequence>LSISKMTDPLFEKQTVNFLAWFKSQPGTTFHDDIEIQDLRSRGAGRGIIATADIPADTTLFTIPRASIISRETSSLVKRLPEVFDPTTQAHAKDDEDHDMDDDSDSSSDDDGAHQQDSWTTLILILIHEHLQGPNSTWKPYLDVLPAGPSAFSTPMFWSADELAALQASPVAAKVGREEAEDMIRTKILPVIRAHEDVFFPPGPEQRLLSDDDLVQLGFRMGSVIMAYAFDLEKDDDENENEHGNDDEAAAAAAAEEDDGWVEDREGRTLLGMVPMADILNADASFNAHIEHGDDALAATALRPIRRGEEILNYYGPLSNGELLRRYGYVTAAHRRWDLVDLAWDRVLAALRAQLGFALASDDDWDGVLAQLGDDEALLVEEDAFVLERGAADPDAEGRVAEVTTTAAVPEDLLGQMKEVMKVVKKVRPAAVPDKVARDKAIYSALAAALDERARQYGTTLEQDESGMAAGGSLDRKMMALDVRIGEKVLLKEVQNAVRARLAELAAAARDGDGRSAKRRRI</sequence>
<keyword evidence="5" id="KW-0949">S-adenosyl-L-methionine</keyword>
<evidence type="ECO:0000256" key="3">
    <source>
        <dbReference type="ARBA" id="ARBA00022603"/>
    </source>
</evidence>
<dbReference type="Gene3D" id="3.90.1420.10">
    <property type="entry name" value="Rubisco LSMT, substrate-binding domain"/>
    <property type="match status" value="1"/>
</dbReference>
<dbReference type="GeneID" id="63833458"/>
<feature type="compositionally biased region" description="Acidic residues" evidence="8">
    <location>
        <begin position="247"/>
        <end position="258"/>
    </location>
</feature>
<dbReference type="PROSITE" id="PS50280">
    <property type="entry name" value="SET"/>
    <property type="match status" value="1"/>
</dbReference>
<keyword evidence="4" id="KW-0808">Transferase</keyword>
<dbReference type="CDD" id="cd19178">
    <property type="entry name" value="SET_SETD6"/>
    <property type="match status" value="1"/>
</dbReference>
<dbReference type="Pfam" id="PF00856">
    <property type="entry name" value="SET"/>
    <property type="match status" value="1"/>
</dbReference>
<feature type="domain" description="SET" evidence="9">
    <location>
        <begin position="32"/>
        <end position="316"/>
    </location>
</feature>
<feature type="region of interest" description="Disordered" evidence="8">
    <location>
        <begin position="236"/>
        <end position="258"/>
    </location>
</feature>
<evidence type="ECO:0000313" key="10">
    <source>
        <dbReference type="EMBL" id="KAF3771314.1"/>
    </source>
</evidence>
<dbReference type="AlphaFoldDB" id="A0A9P4YEI1"/>
<dbReference type="OrthoDB" id="341421at2759"/>
<dbReference type="GO" id="GO:0016279">
    <property type="term" value="F:protein-lysine N-methyltransferase activity"/>
    <property type="evidence" value="ECO:0007669"/>
    <property type="project" value="InterPro"/>
</dbReference>
<dbReference type="InterPro" id="IPR011383">
    <property type="entry name" value="N-lys_methylase_SETD6"/>
</dbReference>
<evidence type="ECO:0000256" key="7">
    <source>
        <dbReference type="ARBA" id="ARBA00030096"/>
    </source>
</evidence>
<reference evidence="10" key="1">
    <citation type="journal article" date="2020" name="Phytopathology">
        <title>Genome sequence of the chestnut blight fungus Cryphonectria parasitica EP155: A fundamental resource for an archetypical invasive plant pathogen.</title>
        <authorList>
            <person name="Crouch J.A."/>
            <person name="Dawe A."/>
            <person name="Aerts A."/>
            <person name="Barry K."/>
            <person name="Churchill A.C.L."/>
            <person name="Grimwood J."/>
            <person name="Hillman B."/>
            <person name="Milgroom M.G."/>
            <person name="Pangilinan J."/>
            <person name="Smith M."/>
            <person name="Salamov A."/>
            <person name="Schmutz J."/>
            <person name="Yadav J."/>
            <person name="Grigoriev I.V."/>
            <person name="Nuss D."/>
        </authorList>
    </citation>
    <scope>NUCLEOTIDE SEQUENCE</scope>
    <source>
        <strain evidence="10">EP155</strain>
    </source>
</reference>
<dbReference type="PANTHER" id="PTHR13271">
    <property type="entry name" value="UNCHARACTERIZED PUTATIVE METHYLTRANSFERASE"/>
    <property type="match status" value="1"/>
</dbReference>
<dbReference type="PIRSF" id="PIRSF011771">
    <property type="entry name" value="RMS1_SET"/>
    <property type="match status" value="1"/>
</dbReference>
<evidence type="ECO:0000256" key="4">
    <source>
        <dbReference type="ARBA" id="ARBA00022679"/>
    </source>
</evidence>
<keyword evidence="3" id="KW-0489">Methyltransferase</keyword>
<protein>
    <recommendedName>
        <fullName evidence="2">N-lysine methyltransferase SETD6</fullName>
    </recommendedName>
    <alternativeName>
        <fullName evidence="7">SET domain-containing protein 6</fullName>
    </alternativeName>
</protein>
<dbReference type="Pfam" id="PF09273">
    <property type="entry name" value="Rubis-subs-bind"/>
    <property type="match status" value="1"/>
</dbReference>
<dbReference type="InterPro" id="IPR050600">
    <property type="entry name" value="SETD3_SETD6_MTase"/>
</dbReference>
<dbReference type="SUPFAM" id="SSF81822">
    <property type="entry name" value="RuBisCo LSMT C-terminal, substrate-binding domain"/>
    <property type="match status" value="1"/>
</dbReference>
<dbReference type="SUPFAM" id="SSF82199">
    <property type="entry name" value="SET domain"/>
    <property type="match status" value="1"/>
</dbReference>
<dbReference type="InterPro" id="IPR001214">
    <property type="entry name" value="SET_dom"/>
</dbReference>
<dbReference type="GO" id="GO:0032259">
    <property type="term" value="P:methylation"/>
    <property type="evidence" value="ECO:0007669"/>
    <property type="project" value="UniProtKB-KW"/>
</dbReference>
<dbReference type="InterPro" id="IPR044430">
    <property type="entry name" value="SETD6_SET"/>
</dbReference>
<dbReference type="InterPro" id="IPR036464">
    <property type="entry name" value="Rubisco_LSMT_subst-bd_sf"/>
</dbReference>
<keyword evidence="6" id="KW-0539">Nucleus</keyword>
<name>A0A9P4YEI1_CRYP1</name>
<gene>
    <name evidence="10" type="ORF">M406DRAFT_245412</name>
</gene>
<dbReference type="PANTHER" id="PTHR13271:SF34">
    <property type="entry name" value="N-LYSINE METHYLTRANSFERASE SETD6"/>
    <property type="match status" value="1"/>
</dbReference>
<dbReference type="EMBL" id="MU032344">
    <property type="protein sequence ID" value="KAF3771314.1"/>
    <property type="molecule type" value="Genomic_DNA"/>
</dbReference>
<dbReference type="RefSeq" id="XP_040782275.1">
    <property type="nucleotide sequence ID" value="XM_040916329.1"/>
</dbReference>
<dbReference type="Proteomes" id="UP000803844">
    <property type="component" value="Unassembled WGS sequence"/>
</dbReference>
<organism evidence="10 11">
    <name type="scientific">Cryphonectria parasitica (strain ATCC 38755 / EP155)</name>
    <dbReference type="NCBI Taxonomy" id="660469"/>
    <lineage>
        <taxon>Eukaryota</taxon>
        <taxon>Fungi</taxon>
        <taxon>Dikarya</taxon>
        <taxon>Ascomycota</taxon>
        <taxon>Pezizomycotina</taxon>
        <taxon>Sordariomycetes</taxon>
        <taxon>Sordariomycetidae</taxon>
        <taxon>Diaporthales</taxon>
        <taxon>Cryphonectriaceae</taxon>
        <taxon>Cryphonectria-Endothia species complex</taxon>
        <taxon>Cryphonectria</taxon>
    </lineage>
</organism>
<evidence type="ECO:0000256" key="2">
    <source>
        <dbReference type="ARBA" id="ARBA00016973"/>
    </source>
</evidence>
<evidence type="ECO:0000256" key="6">
    <source>
        <dbReference type="ARBA" id="ARBA00023242"/>
    </source>
</evidence>
<evidence type="ECO:0000256" key="8">
    <source>
        <dbReference type="SAM" id="MobiDB-lite"/>
    </source>
</evidence>
<dbReference type="GO" id="GO:0005634">
    <property type="term" value="C:nucleus"/>
    <property type="evidence" value="ECO:0007669"/>
    <property type="project" value="UniProtKB-SubCell"/>
</dbReference>
<comment type="caution">
    <text evidence="10">The sequence shown here is derived from an EMBL/GenBank/DDBJ whole genome shotgun (WGS) entry which is preliminary data.</text>
</comment>
<evidence type="ECO:0000256" key="5">
    <source>
        <dbReference type="ARBA" id="ARBA00022691"/>
    </source>
</evidence>
<feature type="non-terminal residue" evidence="10">
    <location>
        <position position="1"/>
    </location>
</feature>
<feature type="compositionally biased region" description="Acidic residues" evidence="8">
    <location>
        <begin position="96"/>
        <end position="110"/>
    </location>
</feature>
<dbReference type="Gene3D" id="3.90.1410.10">
    <property type="entry name" value="set domain protein methyltransferase, domain 1"/>
    <property type="match status" value="1"/>
</dbReference>
<dbReference type="InterPro" id="IPR015353">
    <property type="entry name" value="Rubisco_LSMT_subst-bd"/>
</dbReference>
<proteinExistence type="predicted"/>
<evidence type="ECO:0000313" key="11">
    <source>
        <dbReference type="Proteomes" id="UP000803844"/>
    </source>
</evidence>
<comment type="subcellular location">
    <subcellularLocation>
        <location evidence="1">Nucleus</location>
    </subcellularLocation>
</comment>
<keyword evidence="11" id="KW-1185">Reference proteome</keyword>